<keyword evidence="1" id="KW-0315">Glutamine amidotransferase</keyword>
<dbReference type="PRINTS" id="PR00097">
    <property type="entry name" value="ANTSNTHASEII"/>
</dbReference>
<protein>
    <submittedName>
        <fullName evidence="3">Aminodeoxychorismate synthase, subunit II</fullName>
        <ecNumber evidence="3">2.6.1.85</ecNumber>
    </submittedName>
</protein>
<sequence>MILVVDNYDSFVHTVASYLRELGETPVVIRNDAALPDEAPEAIVISPGPCTPNEAGMSMQLVRDYSGRVPILGICLGHQAIGQVFGGRVTRALRPMHGEASAVRHGGRGILKGLPDPLNVGRYHSLIVELENPRAPLEATAWSQENEIMALQHREHPTFGVQFHPESILTDKGHLLLRNFLGLIEGRSDRVPVSSSSAA</sequence>
<keyword evidence="3" id="KW-0032">Aminotransferase</keyword>
<dbReference type="FunFam" id="3.40.50.880:FF:000003">
    <property type="entry name" value="Anthranilate synthase component II"/>
    <property type="match status" value="1"/>
</dbReference>
<gene>
    <name evidence="3" type="primary">pabA</name>
    <name evidence="3" type="ORF">MTUNDRAET4_2733</name>
</gene>
<dbReference type="PRINTS" id="PR00096">
    <property type="entry name" value="GATASE"/>
</dbReference>
<evidence type="ECO:0000259" key="2">
    <source>
        <dbReference type="Pfam" id="PF00117"/>
    </source>
</evidence>
<dbReference type="Gene3D" id="3.40.50.880">
    <property type="match status" value="1"/>
</dbReference>
<dbReference type="Pfam" id="PF00117">
    <property type="entry name" value="GATase"/>
    <property type="match status" value="1"/>
</dbReference>
<dbReference type="InterPro" id="IPR006221">
    <property type="entry name" value="TrpG/PapA_dom"/>
</dbReference>
<dbReference type="OrthoDB" id="9803598at2"/>
<dbReference type="GO" id="GO:0005829">
    <property type="term" value="C:cytosol"/>
    <property type="evidence" value="ECO:0007669"/>
    <property type="project" value="TreeGrafter"/>
</dbReference>
<name>A0A4U8Z2R6_METTU</name>
<evidence type="ECO:0000256" key="1">
    <source>
        <dbReference type="ARBA" id="ARBA00022962"/>
    </source>
</evidence>
<evidence type="ECO:0000313" key="4">
    <source>
        <dbReference type="Proteomes" id="UP000294360"/>
    </source>
</evidence>
<dbReference type="RefSeq" id="WP_134490042.1">
    <property type="nucleotide sequence ID" value="NZ_CP139089.1"/>
</dbReference>
<dbReference type="PANTHER" id="PTHR43418">
    <property type="entry name" value="MULTIFUNCTIONAL TRYPTOPHAN BIOSYNTHESIS PROTEIN-RELATED"/>
    <property type="match status" value="1"/>
</dbReference>
<dbReference type="AlphaFoldDB" id="A0A4U8Z2R6"/>
<dbReference type="NCBIfam" id="TIGR00566">
    <property type="entry name" value="trpG_papA"/>
    <property type="match status" value="1"/>
</dbReference>
<evidence type="ECO:0000313" key="3">
    <source>
        <dbReference type="EMBL" id="VFU09620.1"/>
    </source>
</evidence>
<dbReference type="PRINTS" id="PR00099">
    <property type="entry name" value="CPSGATASE"/>
</dbReference>
<dbReference type="InterPro" id="IPR029062">
    <property type="entry name" value="Class_I_gatase-like"/>
</dbReference>
<dbReference type="Proteomes" id="UP000294360">
    <property type="component" value="Chromosome"/>
</dbReference>
<dbReference type="PANTHER" id="PTHR43418:SF4">
    <property type="entry name" value="MULTIFUNCTIONAL TRYPTOPHAN BIOSYNTHESIS PROTEIN"/>
    <property type="match status" value="1"/>
</dbReference>
<dbReference type="InterPro" id="IPR017926">
    <property type="entry name" value="GATASE"/>
</dbReference>
<dbReference type="PROSITE" id="PS51273">
    <property type="entry name" value="GATASE_TYPE_1"/>
    <property type="match status" value="1"/>
</dbReference>
<dbReference type="EC" id="2.6.1.85" evidence="3"/>
<accession>A0A4U8Z2R6</accession>
<feature type="domain" description="Glutamine amidotransferase" evidence="2">
    <location>
        <begin position="3"/>
        <end position="181"/>
    </location>
</feature>
<dbReference type="GO" id="GO:0046820">
    <property type="term" value="F:4-amino-4-deoxychorismate synthase activity"/>
    <property type="evidence" value="ECO:0007669"/>
    <property type="project" value="UniProtKB-EC"/>
</dbReference>
<organism evidence="3 4">
    <name type="scientific">Methylocella tundrae</name>
    <dbReference type="NCBI Taxonomy" id="227605"/>
    <lineage>
        <taxon>Bacteria</taxon>
        <taxon>Pseudomonadati</taxon>
        <taxon>Pseudomonadota</taxon>
        <taxon>Alphaproteobacteria</taxon>
        <taxon>Hyphomicrobiales</taxon>
        <taxon>Beijerinckiaceae</taxon>
        <taxon>Methylocella</taxon>
    </lineage>
</organism>
<proteinExistence type="predicted"/>
<keyword evidence="3" id="KW-0808">Transferase</keyword>
<dbReference type="InterPro" id="IPR050472">
    <property type="entry name" value="Anth_synth/Amidotransfase"/>
</dbReference>
<dbReference type="CDD" id="cd01743">
    <property type="entry name" value="GATase1_Anthranilate_Synthase"/>
    <property type="match status" value="1"/>
</dbReference>
<dbReference type="KEGG" id="mtun:MTUNDRAET4_2733"/>
<dbReference type="GO" id="GO:0004049">
    <property type="term" value="F:anthranilate synthase activity"/>
    <property type="evidence" value="ECO:0007669"/>
    <property type="project" value="TreeGrafter"/>
</dbReference>
<dbReference type="EMBL" id="LR536450">
    <property type="protein sequence ID" value="VFU09620.1"/>
    <property type="molecule type" value="Genomic_DNA"/>
</dbReference>
<reference evidence="3 4" key="1">
    <citation type="submission" date="2019-03" db="EMBL/GenBank/DDBJ databases">
        <authorList>
            <person name="Kox A.R. M."/>
        </authorList>
    </citation>
    <scope>NUCLEOTIDE SEQUENCE [LARGE SCALE GENOMIC DNA]</scope>
    <source>
        <strain evidence="3">MTUNDRAET4 annotated genome</strain>
    </source>
</reference>
<dbReference type="GO" id="GO:0000162">
    <property type="term" value="P:L-tryptophan biosynthetic process"/>
    <property type="evidence" value="ECO:0007669"/>
    <property type="project" value="TreeGrafter"/>
</dbReference>
<dbReference type="SUPFAM" id="SSF52317">
    <property type="entry name" value="Class I glutamine amidotransferase-like"/>
    <property type="match status" value="1"/>
</dbReference>